<dbReference type="Pfam" id="PF03965">
    <property type="entry name" value="Penicillinase_R"/>
    <property type="match status" value="1"/>
</dbReference>
<keyword evidence="3" id="KW-0238">DNA-binding</keyword>
<dbReference type="SUPFAM" id="SSF46785">
    <property type="entry name" value="Winged helix' DNA-binding domain"/>
    <property type="match status" value="1"/>
</dbReference>
<evidence type="ECO:0000313" key="6">
    <source>
        <dbReference type="Proteomes" id="UP001363035"/>
    </source>
</evidence>
<evidence type="ECO:0000256" key="1">
    <source>
        <dbReference type="ARBA" id="ARBA00011046"/>
    </source>
</evidence>
<dbReference type="InterPro" id="IPR036390">
    <property type="entry name" value="WH_DNA-bd_sf"/>
</dbReference>
<keyword evidence="4" id="KW-0804">Transcription</keyword>
<proteinExistence type="inferred from homology"/>
<dbReference type="RefSeq" id="WP_099365923.1">
    <property type="nucleotide sequence ID" value="NZ_JAYLLN010000011.1"/>
</dbReference>
<evidence type="ECO:0000256" key="3">
    <source>
        <dbReference type="ARBA" id="ARBA00023125"/>
    </source>
</evidence>
<dbReference type="InterPro" id="IPR005650">
    <property type="entry name" value="BlaI_family"/>
</dbReference>
<evidence type="ECO:0000256" key="2">
    <source>
        <dbReference type="ARBA" id="ARBA00023015"/>
    </source>
</evidence>
<dbReference type="Gene3D" id="1.10.10.10">
    <property type="entry name" value="Winged helix-like DNA-binding domain superfamily/Winged helix DNA-binding domain"/>
    <property type="match status" value="1"/>
</dbReference>
<gene>
    <name evidence="5" type="ORF">VJ786_06570</name>
</gene>
<keyword evidence="6" id="KW-1185">Reference proteome</keyword>
<comment type="caution">
    <text evidence="5">The sequence shown here is derived from an EMBL/GenBank/DDBJ whole genome shotgun (WGS) entry which is preliminary data.</text>
</comment>
<dbReference type="InterPro" id="IPR036388">
    <property type="entry name" value="WH-like_DNA-bd_sf"/>
</dbReference>
<reference evidence="5 6" key="1">
    <citation type="submission" date="2024-01" db="EMBL/GenBank/DDBJ databases">
        <title>Sphingobacterium tenebrionis sp. nov., a novel endophyte isolated from tenebrio molitor intestines.</title>
        <authorList>
            <person name="Zhang C."/>
        </authorList>
    </citation>
    <scope>NUCLEOTIDE SEQUENCE [LARGE SCALE GENOMIC DNA]</scope>
    <source>
        <strain evidence="5 6">PU5-4</strain>
    </source>
</reference>
<dbReference type="Proteomes" id="UP001363035">
    <property type="component" value="Unassembled WGS sequence"/>
</dbReference>
<dbReference type="Gene3D" id="1.10.4040.10">
    <property type="entry name" value="Penicillinase repressor domain"/>
    <property type="match status" value="1"/>
</dbReference>
<evidence type="ECO:0000313" key="5">
    <source>
        <dbReference type="EMBL" id="MEI5984558.1"/>
    </source>
</evidence>
<protein>
    <submittedName>
        <fullName evidence="5">BlaI/MecI/CopY family transcriptional regulator</fullName>
    </submittedName>
</protein>
<accession>A0ABU8I4Y3</accession>
<sequence length="123" mass="14278">MDELKELTKAEEQIMHVLWEFEGGFVKDVIDQLPAPKPAYNTVSTIIRILETKGFVGHESFGKSHRYFPLIQKEEYKKLITGKLLQGYFENSASSMLSFFLEDKKLDVQELDDILKLIQKHKS</sequence>
<dbReference type="PIRSF" id="PIRSF019455">
    <property type="entry name" value="CopR_AtkY"/>
    <property type="match status" value="1"/>
</dbReference>
<dbReference type="EMBL" id="JAYLLN010000011">
    <property type="protein sequence ID" value="MEI5984558.1"/>
    <property type="molecule type" value="Genomic_DNA"/>
</dbReference>
<comment type="similarity">
    <text evidence="1">Belongs to the BlaI transcriptional regulatory family.</text>
</comment>
<keyword evidence="2" id="KW-0805">Transcription regulation</keyword>
<organism evidence="5 6">
    <name type="scientific">Sphingobacterium tenebrionis</name>
    <dbReference type="NCBI Taxonomy" id="3111775"/>
    <lineage>
        <taxon>Bacteria</taxon>
        <taxon>Pseudomonadati</taxon>
        <taxon>Bacteroidota</taxon>
        <taxon>Sphingobacteriia</taxon>
        <taxon>Sphingobacteriales</taxon>
        <taxon>Sphingobacteriaceae</taxon>
        <taxon>Sphingobacterium</taxon>
    </lineage>
</organism>
<evidence type="ECO:0000256" key="4">
    <source>
        <dbReference type="ARBA" id="ARBA00023163"/>
    </source>
</evidence>
<name>A0ABU8I4Y3_9SPHI</name>